<name>A0A427B0B5_ENSVE</name>
<keyword evidence="1" id="KW-0472">Membrane</keyword>
<reference evidence="2 3" key="1">
    <citation type="journal article" date="2014" name="Agronomy (Basel)">
        <title>A Draft Genome Sequence for Ensete ventricosum, the Drought-Tolerant Tree Against Hunger.</title>
        <authorList>
            <person name="Harrison J."/>
            <person name="Moore K.A."/>
            <person name="Paszkiewicz K."/>
            <person name="Jones T."/>
            <person name="Grant M."/>
            <person name="Ambacheew D."/>
            <person name="Muzemil S."/>
            <person name="Studholme D.J."/>
        </authorList>
    </citation>
    <scope>NUCLEOTIDE SEQUENCE [LARGE SCALE GENOMIC DNA]</scope>
</reference>
<evidence type="ECO:0000256" key="1">
    <source>
        <dbReference type="SAM" id="Phobius"/>
    </source>
</evidence>
<feature type="transmembrane region" description="Helical" evidence="1">
    <location>
        <begin position="48"/>
        <end position="66"/>
    </location>
</feature>
<dbReference type="AlphaFoldDB" id="A0A427B0B5"/>
<proteinExistence type="predicted"/>
<accession>A0A427B0B5</accession>
<protein>
    <submittedName>
        <fullName evidence="2">Uncharacterized protein</fullName>
    </submittedName>
</protein>
<evidence type="ECO:0000313" key="2">
    <source>
        <dbReference type="EMBL" id="RRT81972.1"/>
    </source>
</evidence>
<dbReference type="Proteomes" id="UP000287651">
    <property type="component" value="Unassembled WGS sequence"/>
</dbReference>
<evidence type="ECO:0000313" key="3">
    <source>
        <dbReference type="Proteomes" id="UP000287651"/>
    </source>
</evidence>
<keyword evidence="1" id="KW-1133">Transmembrane helix</keyword>
<gene>
    <name evidence="2" type="ORF">B296_00017027</name>
</gene>
<organism evidence="2 3">
    <name type="scientific">Ensete ventricosum</name>
    <name type="common">Abyssinian banana</name>
    <name type="synonym">Musa ensete</name>
    <dbReference type="NCBI Taxonomy" id="4639"/>
    <lineage>
        <taxon>Eukaryota</taxon>
        <taxon>Viridiplantae</taxon>
        <taxon>Streptophyta</taxon>
        <taxon>Embryophyta</taxon>
        <taxon>Tracheophyta</taxon>
        <taxon>Spermatophyta</taxon>
        <taxon>Magnoliopsida</taxon>
        <taxon>Liliopsida</taxon>
        <taxon>Zingiberales</taxon>
        <taxon>Musaceae</taxon>
        <taxon>Ensete</taxon>
    </lineage>
</organism>
<dbReference type="EMBL" id="AMZH03000785">
    <property type="protein sequence ID" value="RRT81972.1"/>
    <property type="molecule type" value="Genomic_DNA"/>
</dbReference>
<keyword evidence="1" id="KW-0812">Transmembrane</keyword>
<comment type="caution">
    <text evidence="2">The sequence shown here is derived from an EMBL/GenBank/DDBJ whole genome shotgun (WGS) entry which is preliminary data.</text>
</comment>
<sequence>MLASAAEAVLTLVSHFPFIWWTGPGWVHVLVSAQTSTWRPFRVGLGEMANIGLSCIIPLLSIHWVGRLYRVRERIDPLVCRVEVRSTTAGRFRYARLSMQIACSPCEVARRPSLADAIILLPS</sequence>